<sequence>MVKSREEVIAKFNEYVNMNADELKTWLDDPQSTKAGTGVGLESGHKIIEILKKNPDKDPEKYDEEDLEHMRKVVSYNARHLAQEDKLKETKTKEELENTKSTISLKNWGHDPIKTLDGDENATNDGVDESTTKDGEGKCDDVKPNNSAPKASVESKDAKESVPKEPAVEGKSGSKRKLGQDSEKPTDTEAEEASKEVGGYEDESEDVSGDATVEEEPGRSRKRTKTAEEGEKSQDE</sequence>
<evidence type="ECO:0000313" key="3">
    <source>
        <dbReference type="Proteomes" id="UP000015241"/>
    </source>
</evidence>
<accession>S8FCW3</accession>
<feature type="compositionally biased region" description="Basic and acidic residues" evidence="1">
    <location>
        <begin position="225"/>
        <end position="236"/>
    </location>
</feature>
<dbReference type="InterPro" id="IPR021487">
    <property type="entry name" value="DUF3140"/>
</dbReference>
<evidence type="ECO:0000256" key="1">
    <source>
        <dbReference type="SAM" id="MobiDB-lite"/>
    </source>
</evidence>
<feature type="compositionally biased region" description="Basic and acidic residues" evidence="1">
    <location>
        <begin position="108"/>
        <end position="117"/>
    </location>
</feature>
<feature type="compositionally biased region" description="Basic and acidic residues" evidence="1">
    <location>
        <begin position="178"/>
        <end position="195"/>
    </location>
</feature>
<organism evidence="2 3">
    <name type="scientific">Fomitopsis schrenkii</name>
    <name type="common">Brown rot fungus</name>
    <dbReference type="NCBI Taxonomy" id="2126942"/>
    <lineage>
        <taxon>Eukaryota</taxon>
        <taxon>Fungi</taxon>
        <taxon>Dikarya</taxon>
        <taxon>Basidiomycota</taxon>
        <taxon>Agaricomycotina</taxon>
        <taxon>Agaricomycetes</taxon>
        <taxon>Polyporales</taxon>
        <taxon>Fomitopsis</taxon>
    </lineage>
</organism>
<feature type="compositionally biased region" description="Acidic residues" evidence="1">
    <location>
        <begin position="118"/>
        <end position="128"/>
    </location>
</feature>
<dbReference type="HOGENOM" id="CLU_077179_1_0_1"/>
<dbReference type="Proteomes" id="UP000015241">
    <property type="component" value="Unassembled WGS sequence"/>
</dbReference>
<dbReference type="STRING" id="743788.S8FCW3"/>
<proteinExistence type="predicted"/>
<reference evidence="2 3" key="1">
    <citation type="journal article" date="2012" name="Science">
        <title>The Paleozoic origin of enzymatic lignin decomposition reconstructed from 31 fungal genomes.</title>
        <authorList>
            <person name="Floudas D."/>
            <person name="Binder M."/>
            <person name="Riley R."/>
            <person name="Barry K."/>
            <person name="Blanchette R.A."/>
            <person name="Henrissat B."/>
            <person name="Martinez A.T."/>
            <person name="Otillar R."/>
            <person name="Spatafora J.W."/>
            <person name="Yadav J.S."/>
            <person name="Aerts A."/>
            <person name="Benoit I."/>
            <person name="Boyd A."/>
            <person name="Carlson A."/>
            <person name="Copeland A."/>
            <person name="Coutinho P.M."/>
            <person name="de Vries R.P."/>
            <person name="Ferreira P."/>
            <person name="Findley K."/>
            <person name="Foster B."/>
            <person name="Gaskell J."/>
            <person name="Glotzer D."/>
            <person name="Gorecki P."/>
            <person name="Heitman J."/>
            <person name="Hesse C."/>
            <person name="Hori C."/>
            <person name="Igarashi K."/>
            <person name="Jurgens J.A."/>
            <person name="Kallen N."/>
            <person name="Kersten P."/>
            <person name="Kohler A."/>
            <person name="Kuees U."/>
            <person name="Kumar T.K.A."/>
            <person name="Kuo A."/>
            <person name="LaButti K."/>
            <person name="Larrondo L.F."/>
            <person name="Lindquist E."/>
            <person name="Ling A."/>
            <person name="Lombard V."/>
            <person name="Lucas S."/>
            <person name="Lundell T."/>
            <person name="Martin R."/>
            <person name="McLaughlin D.J."/>
            <person name="Morgenstern I."/>
            <person name="Morin E."/>
            <person name="Murat C."/>
            <person name="Nagy L.G."/>
            <person name="Nolan M."/>
            <person name="Ohm R.A."/>
            <person name="Patyshakuliyeva A."/>
            <person name="Rokas A."/>
            <person name="Ruiz-Duenas F.J."/>
            <person name="Sabat G."/>
            <person name="Salamov A."/>
            <person name="Samejima M."/>
            <person name="Schmutz J."/>
            <person name="Slot J.C."/>
            <person name="St John F."/>
            <person name="Stenlid J."/>
            <person name="Sun H."/>
            <person name="Sun S."/>
            <person name="Syed K."/>
            <person name="Tsang A."/>
            <person name="Wiebenga A."/>
            <person name="Young D."/>
            <person name="Pisabarro A."/>
            <person name="Eastwood D.C."/>
            <person name="Martin F."/>
            <person name="Cullen D."/>
            <person name="Grigoriev I.V."/>
            <person name="Hibbett D.S."/>
        </authorList>
    </citation>
    <scope>NUCLEOTIDE SEQUENCE</scope>
    <source>
        <strain evidence="3">FP-58527</strain>
    </source>
</reference>
<evidence type="ECO:0000313" key="2">
    <source>
        <dbReference type="EMBL" id="EPS99400.1"/>
    </source>
</evidence>
<protein>
    <submittedName>
        <fullName evidence="2">Uncharacterized protein</fullName>
    </submittedName>
</protein>
<feature type="compositionally biased region" description="Basic and acidic residues" evidence="1">
    <location>
        <begin position="81"/>
        <end position="98"/>
    </location>
</feature>
<dbReference type="OrthoDB" id="2131339at2759"/>
<name>S8FCW3_FOMSC</name>
<dbReference type="InParanoid" id="S8FCW3"/>
<dbReference type="AlphaFoldDB" id="S8FCW3"/>
<feature type="compositionally biased region" description="Acidic residues" evidence="1">
    <location>
        <begin position="199"/>
        <end position="215"/>
    </location>
</feature>
<feature type="compositionally biased region" description="Basic and acidic residues" evidence="1">
    <location>
        <begin position="153"/>
        <end position="168"/>
    </location>
</feature>
<feature type="compositionally biased region" description="Basic and acidic residues" evidence="1">
    <location>
        <begin position="130"/>
        <end position="143"/>
    </location>
</feature>
<gene>
    <name evidence="2" type="ORF">FOMPIDRAFT_1050677</name>
</gene>
<keyword evidence="3" id="KW-1185">Reference proteome</keyword>
<dbReference type="PANTHER" id="PTHR40630">
    <property type="entry name" value="POSSIBLE DNA-BINDING PROTEIN"/>
    <property type="match status" value="1"/>
</dbReference>
<dbReference type="Pfam" id="PF11338">
    <property type="entry name" value="DUF3140"/>
    <property type="match status" value="1"/>
</dbReference>
<dbReference type="PANTHER" id="PTHR40630:SF1">
    <property type="entry name" value="DNA-BINDING PROTEIN"/>
    <property type="match status" value="1"/>
</dbReference>
<feature type="region of interest" description="Disordered" evidence="1">
    <location>
        <begin position="78"/>
        <end position="236"/>
    </location>
</feature>
<dbReference type="eggNOG" id="ENOG502S40C">
    <property type="taxonomic scope" value="Eukaryota"/>
</dbReference>
<dbReference type="EMBL" id="KE504157">
    <property type="protein sequence ID" value="EPS99400.1"/>
    <property type="molecule type" value="Genomic_DNA"/>
</dbReference>